<dbReference type="Proteomes" id="UP000192796">
    <property type="component" value="Unassembled WGS sequence"/>
</dbReference>
<dbReference type="InterPro" id="IPR058512">
    <property type="entry name" value="DUF8199"/>
</dbReference>
<dbReference type="NCBIfam" id="NF047658">
    <property type="entry name" value="HYC_CC_PP"/>
    <property type="match status" value="1"/>
</dbReference>
<protein>
    <submittedName>
        <fullName evidence="2">Uncharacterized protein</fullName>
    </submittedName>
</protein>
<name>A0A1V9G9U6_9BACT</name>
<accession>A0A1V9G9U6</accession>
<organism evidence="2 3">
    <name type="scientific">Niastella vici</name>
    <dbReference type="NCBI Taxonomy" id="1703345"/>
    <lineage>
        <taxon>Bacteria</taxon>
        <taxon>Pseudomonadati</taxon>
        <taxon>Bacteroidota</taxon>
        <taxon>Chitinophagia</taxon>
        <taxon>Chitinophagales</taxon>
        <taxon>Chitinophagaceae</taxon>
        <taxon>Niastella</taxon>
    </lineage>
</organism>
<keyword evidence="1" id="KW-0472">Membrane</keyword>
<dbReference type="Pfam" id="PF26622">
    <property type="entry name" value="DUF8199"/>
    <property type="match status" value="1"/>
</dbReference>
<evidence type="ECO:0000256" key="1">
    <source>
        <dbReference type="SAM" id="Phobius"/>
    </source>
</evidence>
<keyword evidence="1" id="KW-0812">Transmembrane</keyword>
<dbReference type="EMBL" id="LVYD01000001">
    <property type="protein sequence ID" value="OQP67425.1"/>
    <property type="molecule type" value="Genomic_DNA"/>
</dbReference>
<comment type="caution">
    <text evidence="2">The sequence shown here is derived from an EMBL/GenBank/DDBJ whole genome shotgun (WGS) entry which is preliminary data.</text>
</comment>
<dbReference type="AlphaFoldDB" id="A0A1V9G9U6"/>
<dbReference type="InterPro" id="IPR058060">
    <property type="entry name" value="HYC_CC_PP"/>
</dbReference>
<keyword evidence="3" id="KW-1185">Reference proteome</keyword>
<reference evidence="2 3" key="1">
    <citation type="submission" date="2016-03" db="EMBL/GenBank/DDBJ databases">
        <title>Niastella vici sp. nov., isolated from farmland soil.</title>
        <authorList>
            <person name="Chen L."/>
            <person name="Wang D."/>
            <person name="Yang S."/>
            <person name="Wang G."/>
        </authorList>
    </citation>
    <scope>NUCLEOTIDE SEQUENCE [LARGE SCALE GENOMIC DNA]</scope>
    <source>
        <strain evidence="2 3">DJ57</strain>
    </source>
</reference>
<dbReference type="STRING" id="1703345.A3860_03500"/>
<keyword evidence="1" id="KW-1133">Transmembrane helix</keyword>
<gene>
    <name evidence="2" type="ORF">A3860_03500</name>
</gene>
<sequence>MLNMFVLCGYGQLSPKYTIYGFYNGYPKFYKSGSKKTVYFYSIMKKFLVSILAIFYLGTSVGATVNLHYCMGRLVNWDFSVKETHTCGNCGMEKVKSKKNGCCEDKHQKLQVEKDQKAENRYQPEAPVAIAVVTSFPSFVTPVASSITEEYPVSNAPPRSKVPARIRYCIFRI</sequence>
<proteinExistence type="predicted"/>
<evidence type="ECO:0000313" key="2">
    <source>
        <dbReference type="EMBL" id="OQP67425.1"/>
    </source>
</evidence>
<feature type="transmembrane region" description="Helical" evidence="1">
    <location>
        <begin position="38"/>
        <end position="58"/>
    </location>
</feature>
<evidence type="ECO:0000313" key="3">
    <source>
        <dbReference type="Proteomes" id="UP000192796"/>
    </source>
</evidence>